<keyword evidence="8" id="KW-0186">Copper</keyword>
<comment type="cofactor">
    <cofactor evidence="1">
        <name>Cu(2+)</name>
        <dbReference type="ChEBI" id="CHEBI:29036"/>
    </cofactor>
</comment>
<feature type="signal peptide" evidence="17">
    <location>
        <begin position="1"/>
        <end position="24"/>
    </location>
</feature>
<dbReference type="Proteomes" id="UP000629468">
    <property type="component" value="Unassembled WGS sequence"/>
</dbReference>
<evidence type="ECO:0000256" key="12">
    <source>
        <dbReference type="ARBA" id="ARBA00023326"/>
    </source>
</evidence>
<dbReference type="GO" id="GO:0005576">
    <property type="term" value="C:extracellular region"/>
    <property type="evidence" value="ECO:0007669"/>
    <property type="project" value="UniProtKB-SubCell"/>
</dbReference>
<organism evidence="19 20">
    <name type="scientific">Agaricus bisporus var. burnettii</name>
    <dbReference type="NCBI Taxonomy" id="192524"/>
    <lineage>
        <taxon>Eukaryota</taxon>
        <taxon>Fungi</taxon>
        <taxon>Dikarya</taxon>
        <taxon>Basidiomycota</taxon>
        <taxon>Agaricomycotina</taxon>
        <taxon>Agaricomycetes</taxon>
        <taxon>Agaricomycetidae</taxon>
        <taxon>Agaricales</taxon>
        <taxon>Agaricineae</taxon>
        <taxon>Agaricaceae</taxon>
        <taxon>Agaricus</taxon>
    </lineage>
</organism>
<evidence type="ECO:0000256" key="15">
    <source>
        <dbReference type="ARBA" id="ARBA00047174"/>
    </source>
</evidence>
<feature type="domain" description="Auxiliary Activity family 9 catalytic" evidence="18">
    <location>
        <begin position="25"/>
        <end position="218"/>
    </location>
</feature>
<proteinExistence type="inferred from homology"/>
<feature type="compositionally biased region" description="Polar residues" evidence="16">
    <location>
        <begin position="277"/>
        <end position="299"/>
    </location>
</feature>
<keyword evidence="9" id="KW-0503">Monooxygenase</keyword>
<dbReference type="EMBL" id="JABXXO010000003">
    <property type="protein sequence ID" value="KAF7782350.1"/>
    <property type="molecule type" value="Genomic_DNA"/>
</dbReference>
<dbReference type="Pfam" id="PF03443">
    <property type="entry name" value="AA9"/>
    <property type="match status" value="1"/>
</dbReference>
<comment type="similarity">
    <text evidence="13">Belongs to the polysaccharide monooxygenase AA9 family.</text>
</comment>
<evidence type="ECO:0000256" key="13">
    <source>
        <dbReference type="ARBA" id="ARBA00044502"/>
    </source>
</evidence>
<dbReference type="GO" id="GO:0030245">
    <property type="term" value="P:cellulose catabolic process"/>
    <property type="evidence" value="ECO:0007669"/>
    <property type="project" value="UniProtKB-KW"/>
</dbReference>
<dbReference type="CDD" id="cd21175">
    <property type="entry name" value="LPMO_AA9"/>
    <property type="match status" value="1"/>
</dbReference>
<keyword evidence="6" id="KW-0136">Cellulose degradation</keyword>
<comment type="subcellular location">
    <subcellularLocation>
        <location evidence="2">Secreted</location>
    </subcellularLocation>
</comment>
<evidence type="ECO:0000256" key="6">
    <source>
        <dbReference type="ARBA" id="ARBA00023001"/>
    </source>
</evidence>
<feature type="compositionally biased region" description="Low complexity" evidence="16">
    <location>
        <begin position="248"/>
        <end position="276"/>
    </location>
</feature>
<evidence type="ECO:0000256" key="9">
    <source>
        <dbReference type="ARBA" id="ARBA00023033"/>
    </source>
</evidence>
<evidence type="ECO:0000313" key="20">
    <source>
        <dbReference type="Proteomes" id="UP000629468"/>
    </source>
</evidence>
<name>A0A8H7F7W1_AGABI</name>
<evidence type="ECO:0000256" key="11">
    <source>
        <dbReference type="ARBA" id="ARBA00023277"/>
    </source>
</evidence>
<evidence type="ECO:0000256" key="17">
    <source>
        <dbReference type="SAM" id="SignalP"/>
    </source>
</evidence>
<evidence type="ECO:0000313" key="19">
    <source>
        <dbReference type="EMBL" id="KAF7782350.1"/>
    </source>
</evidence>
<dbReference type="Gene3D" id="2.70.50.70">
    <property type="match status" value="1"/>
</dbReference>
<feature type="region of interest" description="Disordered" evidence="16">
    <location>
        <begin position="239"/>
        <end position="301"/>
    </location>
</feature>
<evidence type="ECO:0000256" key="10">
    <source>
        <dbReference type="ARBA" id="ARBA00023157"/>
    </source>
</evidence>
<feature type="chain" id="PRO_5034047606" description="lytic cellulose monooxygenase (C4-dehydrogenating)" evidence="17">
    <location>
        <begin position="25"/>
        <end position="323"/>
    </location>
</feature>
<reference evidence="19 20" key="1">
    <citation type="journal article" name="Sci. Rep.">
        <title>Telomere-to-telomere assembled and centromere annotated genomes of the two main subspecies of the button mushroom Agaricus bisporus reveal especially polymorphic chromosome ends.</title>
        <authorList>
            <person name="Sonnenberg A.S.M."/>
            <person name="Sedaghat-Telgerd N."/>
            <person name="Lavrijssen B."/>
            <person name="Ohm R.A."/>
            <person name="Hendrickx P.M."/>
            <person name="Scholtmeijer K."/>
            <person name="Baars J.J.P."/>
            <person name="van Peer A."/>
        </authorList>
    </citation>
    <scope>NUCLEOTIDE SEQUENCE [LARGE SCALE GENOMIC DNA]</scope>
    <source>
        <strain evidence="19 20">H119_p4</strain>
    </source>
</reference>
<keyword evidence="4" id="KW-0479">Metal-binding</keyword>
<evidence type="ECO:0000256" key="4">
    <source>
        <dbReference type="ARBA" id="ARBA00022723"/>
    </source>
</evidence>
<keyword evidence="7" id="KW-0560">Oxidoreductase</keyword>
<dbReference type="PANTHER" id="PTHR33353:SF10">
    <property type="entry name" value="ENDO-BETA-1,4-GLUCANASE D"/>
    <property type="match status" value="1"/>
</dbReference>
<keyword evidence="11" id="KW-0119">Carbohydrate metabolism</keyword>
<dbReference type="InterPro" id="IPR005103">
    <property type="entry name" value="AA9_LPMO"/>
</dbReference>
<protein>
    <recommendedName>
        <fullName evidence="15">lytic cellulose monooxygenase (C4-dehydrogenating)</fullName>
        <ecNumber evidence="15">1.14.99.56</ecNumber>
    </recommendedName>
</protein>
<evidence type="ECO:0000259" key="18">
    <source>
        <dbReference type="Pfam" id="PF03443"/>
    </source>
</evidence>
<keyword evidence="3" id="KW-0964">Secreted</keyword>
<dbReference type="GO" id="GO:0004497">
    <property type="term" value="F:monooxygenase activity"/>
    <property type="evidence" value="ECO:0007669"/>
    <property type="project" value="UniProtKB-KW"/>
</dbReference>
<evidence type="ECO:0000256" key="3">
    <source>
        <dbReference type="ARBA" id="ARBA00022525"/>
    </source>
</evidence>
<keyword evidence="10" id="KW-1015">Disulfide bond</keyword>
<evidence type="ECO:0000256" key="5">
    <source>
        <dbReference type="ARBA" id="ARBA00022729"/>
    </source>
</evidence>
<dbReference type="AlphaFoldDB" id="A0A8H7F7W1"/>
<evidence type="ECO:0000256" key="16">
    <source>
        <dbReference type="SAM" id="MobiDB-lite"/>
    </source>
</evidence>
<accession>A0A8H7F7W1</accession>
<comment type="caution">
    <text evidence="19">The sequence shown here is derived from an EMBL/GenBank/DDBJ whole genome shotgun (WGS) entry which is preliminary data.</text>
</comment>
<gene>
    <name evidence="19" type="ORF">Agabi119p4_1726</name>
</gene>
<dbReference type="PANTHER" id="PTHR33353">
    <property type="entry name" value="PUTATIVE (AFU_ORTHOLOGUE AFUA_1G12560)-RELATED"/>
    <property type="match status" value="1"/>
</dbReference>
<dbReference type="EC" id="1.14.99.56" evidence="15"/>
<keyword evidence="5 17" id="KW-0732">Signal</keyword>
<dbReference type="InterPro" id="IPR049892">
    <property type="entry name" value="AA9"/>
</dbReference>
<evidence type="ECO:0000256" key="7">
    <source>
        <dbReference type="ARBA" id="ARBA00023002"/>
    </source>
</evidence>
<evidence type="ECO:0000256" key="14">
    <source>
        <dbReference type="ARBA" id="ARBA00045077"/>
    </source>
</evidence>
<evidence type="ECO:0000256" key="2">
    <source>
        <dbReference type="ARBA" id="ARBA00004613"/>
    </source>
</evidence>
<dbReference type="OMA" id="WPADHQG"/>
<evidence type="ECO:0000256" key="1">
    <source>
        <dbReference type="ARBA" id="ARBA00001973"/>
    </source>
</evidence>
<sequence>MNFLLVLSLIASLKLFIFIRGVTGHGFVHSVKVGGQDLPGWNPFVDSYANPQPERAIRKIKDDGPVPGDSNDMNCGIGGDSATSMVADVAAGSQVTFEWEYWPADHQGPVSTYMASCDGDCTGFSANNAKWFKLDAGGYDPETKQWAADQLRANGNTWTSNIPSQLKPGQYLVRHEIVALHSQAPQFYPSCIQVRVTGSGTGTPSDSDLVSIPALYTGVKWPFIYGDFGAFTIPGPPPVTFGGDNNGPPATESYSSSSAPTATTESAPTASAPTTTNVESRGQQPSETSTSALPATTGQCRLRRRFARSQEFIYGKALMTTDV</sequence>
<comment type="catalytic activity">
    <reaction evidence="14">
        <text>[(1-&gt;4)-beta-D-glucosyl]n+m + reduced acceptor + O2 = 4-dehydro-beta-D-glucosyl-[(1-&gt;4)-beta-D-glucosyl]n-1 + [(1-&gt;4)-beta-D-glucosyl]m + acceptor + H2O.</text>
        <dbReference type="EC" id="1.14.99.56"/>
    </reaction>
</comment>
<keyword evidence="12" id="KW-0624">Polysaccharide degradation</keyword>
<dbReference type="GO" id="GO:0046872">
    <property type="term" value="F:metal ion binding"/>
    <property type="evidence" value="ECO:0007669"/>
    <property type="project" value="UniProtKB-KW"/>
</dbReference>
<evidence type="ECO:0000256" key="8">
    <source>
        <dbReference type="ARBA" id="ARBA00023008"/>
    </source>
</evidence>